<name>A0ABT7ZX37_9FLAO</name>
<evidence type="ECO:0000313" key="1">
    <source>
        <dbReference type="EMBL" id="MDN3493496.1"/>
    </source>
</evidence>
<dbReference type="PROSITE" id="PS51257">
    <property type="entry name" value="PROKAR_LIPOPROTEIN"/>
    <property type="match status" value="1"/>
</dbReference>
<protein>
    <recommendedName>
        <fullName evidence="3">Lipoprotein</fullName>
    </recommendedName>
</protein>
<evidence type="ECO:0008006" key="3">
    <source>
        <dbReference type="Google" id="ProtNLM"/>
    </source>
</evidence>
<dbReference type="EMBL" id="JASDDK010000004">
    <property type="protein sequence ID" value="MDN3493496.1"/>
    <property type="molecule type" value="Genomic_DNA"/>
</dbReference>
<comment type="caution">
    <text evidence="1">The sequence shown here is derived from an EMBL/GenBank/DDBJ whole genome shotgun (WGS) entry which is preliminary data.</text>
</comment>
<organism evidence="1 2">
    <name type="scientific">Winogradskyella bathintestinalis</name>
    <dbReference type="NCBI Taxonomy" id="3035208"/>
    <lineage>
        <taxon>Bacteria</taxon>
        <taxon>Pseudomonadati</taxon>
        <taxon>Bacteroidota</taxon>
        <taxon>Flavobacteriia</taxon>
        <taxon>Flavobacteriales</taxon>
        <taxon>Flavobacteriaceae</taxon>
        <taxon>Winogradskyella</taxon>
    </lineage>
</organism>
<dbReference type="Proteomes" id="UP001231197">
    <property type="component" value="Unassembled WGS sequence"/>
</dbReference>
<sequence length="231" mass="26651">MKSTFFMLLLALSMTACNESTRKIGLDGSAEKQVQRDSSKVAIADLPILIDSTDYLIHPIGYITDNSKYSSYSKKSHQKTYNISRYHNFNITGEFSNLKFQQLNSEKITALTDKIVEITSIRFLENIRIQTGRQYLVYTIRDLDTNNDAKINSKDFESLYISNINGENLKKISPELTQLVDWKIIPQLNRLYFKSIADTNMDGEFDKKDNLNYHFVDLDDNVMNVVSYQPI</sequence>
<evidence type="ECO:0000313" key="2">
    <source>
        <dbReference type="Proteomes" id="UP001231197"/>
    </source>
</evidence>
<gene>
    <name evidence="1" type="ORF">QMA06_12255</name>
</gene>
<dbReference type="RefSeq" id="WP_290207156.1">
    <property type="nucleotide sequence ID" value="NZ_JASDDK010000004.1"/>
</dbReference>
<accession>A0ABT7ZX37</accession>
<proteinExistence type="predicted"/>
<reference evidence="1 2" key="1">
    <citation type="journal article" date="2023" name="Int. J. Syst. Evol. Microbiol.">
        <title>Winogradskyella bathintestinalis sp. nov., isolated from the intestine of the deep-sea loosejaw dragonfish, Malacosteus niger.</title>
        <authorList>
            <person name="Uniacke-Lowe S."/>
            <person name="Johnson C.N."/>
            <person name="Stanton C."/>
            <person name="Hill C."/>
            <person name="Ross P."/>
        </authorList>
    </citation>
    <scope>NUCLEOTIDE SEQUENCE [LARGE SCALE GENOMIC DNA]</scope>
    <source>
        <strain evidence="1 2">APC 3343</strain>
    </source>
</reference>
<keyword evidence="2" id="KW-1185">Reference proteome</keyword>